<keyword evidence="3" id="KW-1185">Reference proteome</keyword>
<comment type="caution">
    <text evidence="2">The sequence shown here is derived from an EMBL/GenBank/DDBJ whole genome shotgun (WGS) entry which is preliminary data.</text>
</comment>
<accession>A0A543IYW1</accession>
<evidence type="ECO:0000313" key="3">
    <source>
        <dbReference type="Proteomes" id="UP000319213"/>
    </source>
</evidence>
<reference evidence="2 3" key="1">
    <citation type="submission" date="2019-06" db="EMBL/GenBank/DDBJ databases">
        <title>Sequencing the genomes of 1000 actinobacteria strains.</title>
        <authorList>
            <person name="Klenk H.-P."/>
        </authorList>
    </citation>
    <scope>NUCLEOTIDE SEQUENCE [LARGE SCALE GENOMIC DNA]</scope>
    <source>
        <strain evidence="2 3">DSM 43186</strain>
    </source>
</reference>
<gene>
    <name evidence="2" type="ORF">FHX40_2482</name>
</gene>
<dbReference type="Proteomes" id="UP000319213">
    <property type="component" value="Unassembled WGS sequence"/>
</dbReference>
<sequence>MRLSRHIRWLGGRWPRGVSVASATEATRRAARAVPQEIAGHPRGSRGGVARSAAGPRPRWSGYHQAVELFGVQGCESLVTKQARKARREPDAVG</sequence>
<dbReference type="AlphaFoldDB" id="A0A543IYW1"/>
<evidence type="ECO:0000256" key="1">
    <source>
        <dbReference type="SAM" id="MobiDB-lite"/>
    </source>
</evidence>
<feature type="region of interest" description="Disordered" evidence="1">
    <location>
        <begin position="31"/>
        <end position="58"/>
    </location>
</feature>
<proteinExistence type="predicted"/>
<evidence type="ECO:0000313" key="2">
    <source>
        <dbReference type="EMBL" id="TQM75764.1"/>
    </source>
</evidence>
<dbReference type="EMBL" id="VFPQ01000001">
    <property type="protein sequence ID" value="TQM75764.1"/>
    <property type="molecule type" value="Genomic_DNA"/>
</dbReference>
<organism evidence="2 3">
    <name type="scientific">Thermopolyspora flexuosa</name>
    <dbReference type="NCBI Taxonomy" id="103836"/>
    <lineage>
        <taxon>Bacteria</taxon>
        <taxon>Bacillati</taxon>
        <taxon>Actinomycetota</taxon>
        <taxon>Actinomycetes</taxon>
        <taxon>Streptosporangiales</taxon>
        <taxon>Streptosporangiaceae</taxon>
        <taxon>Thermopolyspora</taxon>
    </lineage>
</organism>
<protein>
    <submittedName>
        <fullName evidence="2">Uncharacterized protein</fullName>
    </submittedName>
</protein>
<feature type="compositionally biased region" description="Low complexity" evidence="1">
    <location>
        <begin position="48"/>
        <end position="58"/>
    </location>
</feature>
<name>A0A543IYW1_9ACTN</name>